<sequence length="66" mass="7628">MNCRDAAGVLYGGPRVGGDRYRRLQARTHRWLCADCRRLARDDARLDRLLAQWRAQAWTADDSAPR</sequence>
<evidence type="ECO:0008006" key="3">
    <source>
        <dbReference type="Google" id="ProtNLM"/>
    </source>
</evidence>
<gene>
    <name evidence="1" type="ORF">KAK03_00690</name>
</gene>
<protein>
    <recommendedName>
        <fullName evidence="3">Zinc-finger domain-containing protein</fullName>
    </recommendedName>
</protein>
<name>A0A941BDJ4_9BURK</name>
<evidence type="ECO:0000313" key="1">
    <source>
        <dbReference type="EMBL" id="MBQ0928982.1"/>
    </source>
</evidence>
<organism evidence="1 2">
    <name type="scientific">Ideonella alba</name>
    <dbReference type="NCBI Taxonomy" id="2824118"/>
    <lineage>
        <taxon>Bacteria</taxon>
        <taxon>Pseudomonadati</taxon>
        <taxon>Pseudomonadota</taxon>
        <taxon>Betaproteobacteria</taxon>
        <taxon>Burkholderiales</taxon>
        <taxon>Sphaerotilaceae</taxon>
        <taxon>Ideonella</taxon>
    </lineage>
</organism>
<comment type="caution">
    <text evidence="1">The sequence shown here is derived from an EMBL/GenBank/DDBJ whole genome shotgun (WGS) entry which is preliminary data.</text>
</comment>
<reference evidence="1 2" key="1">
    <citation type="submission" date="2021-04" db="EMBL/GenBank/DDBJ databases">
        <title>The genome sequence of Ideonella sp. 3Y2.</title>
        <authorList>
            <person name="Liu Y."/>
        </authorList>
    </citation>
    <scope>NUCLEOTIDE SEQUENCE [LARGE SCALE GENOMIC DNA]</scope>
    <source>
        <strain evidence="1 2">3Y2</strain>
    </source>
</reference>
<accession>A0A941BDJ4</accession>
<dbReference type="EMBL" id="JAGQDD010000001">
    <property type="protein sequence ID" value="MBQ0928982.1"/>
    <property type="molecule type" value="Genomic_DNA"/>
</dbReference>
<evidence type="ECO:0000313" key="2">
    <source>
        <dbReference type="Proteomes" id="UP000676246"/>
    </source>
</evidence>
<dbReference type="RefSeq" id="WP_210851104.1">
    <property type="nucleotide sequence ID" value="NZ_JAGQDD010000001.1"/>
</dbReference>
<dbReference type="Proteomes" id="UP000676246">
    <property type="component" value="Unassembled WGS sequence"/>
</dbReference>
<proteinExistence type="predicted"/>
<keyword evidence="2" id="KW-1185">Reference proteome</keyword>
<dbReference type="AlphaFoldDB" id="A0A941BDJ4"/>